<geneLocation type="plasmid" evidence="2">
    <name>pam7 dna</name>
</geneLocation>
<dbReference type="InterPro" id="IPR014121">
    <property type="entry name" value="TraN_Ftype"/>
</dbReference>
<sequence>MGAANSVYNYDMPTLNTDTDHTLNPDEYFTDDTKKYFKSEVHAKDSVTSFNAPSGYTIDDFNEQAAINQGYMEDPNTINETLVDGDFLNSANDVDCSSATGHEKDVCEQRNNRKFLLDSAVGRHNFDSTVDYVLDATKDELDGTSPFIQQILGNDACSTVTTGGEDGEPILVSRQESCTRQYKTPTQECLLQRDMKTVFRATKTLYKIDTLVGVSNSPVNFISCGSGCNLAWLGTVGDNYLAGRCKIYQENIPLQVVKPSAIIDAKIDYAKWDDYMQIWLDNRKVWSGPNNNFPPETGGACELSTSWSRNPNTSIKHIFQSKRPGDILSIKNRVSVTGHGEAYARARITWRPSQVTWEHCRNNTGDRKPFRRICSDFVRNIQTPAMCSWALAGHGGSTIRNYARSLGCSNYFNGLNNRLNSVHKQDNHEPSGRQTWYVPSNVMVGNTSEGARKSVNPKFLNSCVSMLDKQNVPTSTKGQIERIYSNLGLDYRAGKIAAAYNASRVLLECPPITAAASGAPADLTGEHILDLPVMGAVGTQNKTRYESAFGINTNVTRRNFRLDHYQPGTHVPWYLDVHTDGLYDYEILDWGNPGNNWTIKLKLNLKYASFVEVKVNLHEVVTASFKPANDCQICPTLTASVDGKTYKVQGTGKGDWATTNGRTSGTSNHVTENPNSGRCYYGFQSDSGNCPNGWTKNPNGFCSKSVTQSCSTNLGQYDFEREKCRIGYQEFINNRLDGDLTCLQEVDAFETQQGVIFDNHHPGFMFMLPSWKLTIGTNDLPQNCYQAVLSLETEDDAFDNYECSTLEGKQKEDCLRGEICYPGPIPEDEVCYPLDTPWLDDPNAPLTPDHPECGEYVGNPNCTIDETLSGCIDWVDDAAVSGERQCVAEEVVFNCTEQTGTMPGTGDSSSLVCNSDIKCLGGECVQVTEETNGHFVEAATALKMVNEMRSGMNCADKEDPTTCRLFDGNMSRCRDYTMPGAPDCCSKSDTGVPSGGWVEKAKLGYAMFQFASHEITTKLMFQAWTGVTGMSQVPGAEWAGATYQTIVNGVNTYVTNPIISGWNSLAQSAGADWATMEQVTMKGAEGAVGTATGQMAAEAGTESVFGDGMAQYAAKGVVKVMDTFGGRQLTEQYFNVSQNGVVEGFTNEMANQVATYIGNVFTVIGWIYLAYQIYNILIGLLYACDEEDVQTVQQNETLNCYRVDKSCTSKSFWGKCLEYTERYCCYDSPFAKVFYKQAAIQLGERQGKSWVQFMKDQSCKGFPLSEVTTLDFDRMDFTEFTNLLMTPGILAYDPNAMPMDYKPQGKWSDGGANTGPGMNQLNEEAIVPGLTFMDEAHNDKRTDVVVNESEEMIWFDDHQSSGNVCYTDCNVGGKTGTFDSDLGFCVETVEQYATPLYSCTDPDHNLVGDKCKFQVIGPTYPTCGPGFELKRGKCVADNIVREPAIPSCPSGYEANLAENRCESLQFANKYATCSAHGSGFSIVGDKCVKNEVDVQPIQFDCPYNYSPSPTYDQCERIVEHSPNPDLTCDKGVYDSLSGKCLERFTKPIDKSCPSRDYVHDGNGNCVKTSVLEYYVALACPSGYTERDTKTCQRPGPTRTLNYGCKAGWTFENGDCVMNVYEEQAVGTFCENEMLIYQPGTRDCRKTYETSAAISCPTGYVENLNQCVKREGNTYTGNYVCP</sequence>
<dbReference type="Proteomes" id="UP000315115">
    <property type="component" value="Plasmid pAM7"/>
</dbReference>
<evidence type="ECO:0000313" key="1">
    <source>
        <dbReference type="EMBL" id="BBL92250.1"/>
    </source>
</evidence>
<gene>
    <name evidence="1" type="ORF">VroAM7_49030</name>
</gene>
<protein>
    <recommendedName>
        <fullName evidence="3">Conjugal transfer protein TraN</fullName>
    </recommendedName>
</protein>
<dbReference type="Pfam" id="PF06986">
    <property type="entry name" value="F_T4SS_TraN"/>
    <property type="match status" value="2"/>
</dbReference>
<evidence type="ECO:0000313" key="2">
    <source>
        <dbReference type="Proteomes" id="UP000315115"/>
    </source>
</evidence>
<reference evidence="2" key="1">
    <citation type="submission" date="2019-07" db="EMBL/GenBank/DDBJ databases">
        <title>Complete Genome Sequences of Vibrion rotiferianus strain AM7.</title>
        <authorList>
            <person name="Miyazaki K."/>
            <person name="Wiseschart A."/>
            <person name="Pootanakit K."/>
            <person name="Ishimori K."/>
            <person name="Kitahara K."/>
        </authorList>
    </citation>
    <scope>NUCLEOTIDE SEQUENCE [LARGE SCALE GENOMIC DNA]</scope>
    <source>
        <strain evidence="2">AM7</strain>
        <plasmid evidence="2">pam7 dna</plasmid>
    </source>
</reference>
<accession>A0A510IJ54</accession>
<organism evidence="1 2">
    <name type="scientific">Vibrio rotiferianus</name>
    <dbReference type="NCBI Taxonomy" id="190895"/>
    <lineage>
        <taxon>Bacteria</taxon>
        <taxon>Pseudomonadati</taxon>
        <taxon>Pseudomonadota</taxon>
        <taxon>Gammaproteobacteria</taxon>
        <taxon>Vibrionales</taxon>
        <taxon>Vibrionaceae</taxon>
        <taxon>Vibrio</taxon>
    </lineage>
</organism>
<dbReference type="EMBL" id="AP019800">
    <property type="protein sequence ID" value="BBL92250.1"/>
    <property type="molecule type" value="Genomic_DNA"/>
</dbReference>
<proteinExistence type="predicted"/>
<evidence type="ECO:0008006" key="3">
    <source>
        <dbReference type="Google" id="ProtNLM"/>
    </source>
</evidence>
<name>A0A510IJ54_9VIBR</name>
<keyword evidence="1" id="KW-0614">Plasmid</keyword>